<reference evidence="1 2" key="1">
    <citation type="submission" date="2019-08" db="EMBL/GenBank/DDBJ databases">
        <authorList>
            <person name="Peeters C."/>
        </authorList>
    </citation>
    <scope>NUCLEOTIDE SEQUENCE [LARGE SCALE GENOMIC DNA]</scope>
    <source>
        <strain evidence="1 2">LMG 18089</strain>
    </source>
</reference>
<name>A0A5E5P248_9BURK</name>
<organism evidence="1 2">
    <name type="scientific">Pandoraea apista</name>
    <dbReference type="NCBI Taxonomy" id="93218"/>
    <lineage>
        <taxon>Bacteria</taxon>
        <taxon>Pseudomonadati</taxon>
        <taxon>Pseudomonadota</taxon>
        <taxon>Betaproteobacteria</taxon>
        <taxon>Burkholderiales</taxon>
        <taxon>Burkholderiaceae</taxon>
        <taxon>Pandoraea</taxon>
    </lineage>
</organism>
<sequence>MFAFFINMVFNSGMDTTKTDHPDWALIIDLGGPAKVARLLGYESRGGIQRVQNWRYRGIPADVKLAFPEIFLRDLTRRRLRGHRNSAIA</sequence>
<dbReference type="Proteomes" id="UP000364291">
    <property type="component" value="Unassembled WGS sequence"/>
</dbReference>
<proteinExistence type="predicted"/>
<dbReference type="AlphaFoldDB" id="A0A5E5P248"/>
<accession>A0A5E5P248</accession>
<gene>
    <name evidence="1" type="ORF">PAP18089_01635</name>
</gene>
<protein>
    <submittedName>
        <fullName evidence="1">Uncharacterized protein</fullName>
    </submittedName>
</protein>
<evidence type="ECO:0000313" key="1">
    <source>
        <dbReference type="EMBL" id="VVG70671.1"/>
    </source>
</evidence>
<evidence type="ECO:0000313" key="2">
    <source>
        <dbReference type="Proteomes" id="UP000364291"/>
    </source>
</evidence>
<dbReference type="EMBL" id="CABPSX010000002">
    <property type="protein sequence ID" value="VVG70671.1"/>
    <property type="molecule type" value="Genomic_DNA"/>
</dbReference>